<dbReference type="PANTHER" id="PTHR30435:SF12">
    <property type="entry name" value="FLAGELLAR BASAL BODY ROD PROTEIN FLGB"/>
    <property type="match status" value="1"/>
</dbReference>
<evidence type="ECO:0000256" key="1">
    <source>
        <dbReference type="ARBA" id="ARBA00004117"/>
    </source>
</evidence>
<name>A0A120KNU5_9BACT</name>
<dbReference type="KEGG" id="doa:AXF15_06300"/>
<organism evidence="8 9">
    <name type="scientific">Desulfomicrobium orale DSM 12838</name>
    <dbReference type="NCBI Taxonomy" id="888061"/>
    <lineage>
        <taxon>Bacteria</taxon>
        <taxon>Pseudomonadati</taxon>
        <taxon>Thermodesulfobacteriota</taxon>
        <taxon>Desulfovibrionia</taxon>
        <taxon>Desulfovibrionales</taxon>
        <taxon>Desulfomicrobiaceae</taxon>
        <taxon>Desulfomicrobium</taxon>
    </lineage>
</organism>
<keyword evidence="9" id="KW-1185">Reference proteome</keyword>
<keyword evidence="4 6" id="KW-0975">Bacterial flagellum</keyword>
<reference evidence="9" key="1">
    <citation type="submission" date="2016-02" db="EMBL/GenBank/DDBJ databases">
        <authorList>
            <person name="Holder M.E."/>
            <person name="Ajami N.J."/>
            <person name="Petrosino J.F."/>
        </authorList>
    </citation>
    <scope>NUCLEOTIDE SEQUENCE [LARGE SCALE GENOMIC DNA]</scope>
    <source>
        <strain evidence="9">DSM 12838</strain>
    </source>
</reference>
<dbReference type="InterPro" id="IPR006300">
    <property type="entry name" value="FlgB"/>
</dbReference>
<accession>A0A120KNU5</accession>
<dbReference type="PANTHER" id="PTHR30435">
    <property type="entry name" value="FLAGELLAR PROTEIN"/>
    <property type="match status" value="1"/>
</dbReference>
<evidence type="ECO:0000256" key="3">
    <source>
        <dbReference type="ARBA" id="ARBA00014376"/>
    </source>
</evidence>
<dbReference type="InterPro" id="IPR001444">
    <property type="entry name" value="Flag_bb_rod_N"/>
</dbReference>
<sequence>MKSLFPDHIDLTARVMDFQIQRQNIVSGNLANINTPGYKARTLEFEKDLQAALGISQNGPVSRTHPKHLPAKFSPDATEASVVRDLNPRVVQGTDNVDLDRETATMAKNTLMYNTLATVMQKNFSGMKQLIQEGGK</sequence>
<keyword evidence="8" id="KW-0969">Cilium</keyword>
<proteinExistence type="inferred from homology"/>
<dbReference type="GO" id="GO:0071978">
    <property type="term" value="P:bacterial-type flagellum-dependent swarming motility"/>
    <property type="evidence" value="ECO:0007669"/>
    <property type="project" value="TreeGrafter"/>
</dbReference>
<keyword evidence="8" id="KW-0966">Cell projection</keyword>
<protein>
    <recommendedName>
        <fullName evidence="3 6">Flagellar basal body rod protein FlgB</fullName>
    </recommendedName>
</protein>
<dbReference type="AlphaFoldDB" id="A0A120KNU5"/>
<gene>
    <name evidence="8" type="primary">flgB</name>
    <name evidence="8" type="ORF">AXF15_06300</name>
</gene>
<dbReference type="Pfam" id="PF00460">
    <property type="entry name" value="Flg_bb_rod"/>
    <property type="match status" value="1"/>
</dbReference>
<dbReference type="GO" id="GO:0030694">
    <property type="term" value="C:bacterial-type flagellum basal body, rod"/>
    <property type="evidence" value="ECO:0007669"/>
    <property type="project" value="InterPro"/>
</dbReference>
<keyword evidence="8" id="KW-0282">Flagellum</keyword>
<evidence type="ECO:0000256" key="6">
    <source>
        <dbReference type="PIRNR" id="PIRNR002889"/>
    </source>
</evidence>
<evidence type="ECO:0000256" key="5">
    <source>
        <dbReference type="ARBA" id="ARBA00024934"/>
    </source>
</evidence>
<evidence type="ECO:0000313" key="8">
    <source>
        <dbReference type="EMBL" id="AMD92749.1"/>
    </source>
</evidence>
<dbReference type="EMBL" id="CP014230">
    <property type="protein sequence ID" value="AMD92749.1"/>
    <property type="molecule type" value="Genomic_DNA"/>
</dbReference>
<dbReference type="NCBIfam" id="NF009264">
    <property type="entry name" value="PRK12621.1"/>
    <property type="match status" value="1"/>
</dbReference>
<evidence type="ECO:0000256" key="2">
    <source>
        <dbReference type="ARBA" id="ARBA00009677"/>
    </source>
</evidence>
<dbReference type="Proteomes" id="UP000063964">
    <property type="component" value="Chromosome"/>
</dbReference>
<dbReference type="NCBIfam" id="TIGR01396">
    <property type="entry name" value="FlgB"/>
    <property type="match status" value="1"/>
</dbReference>
<comment type="similarity">
    <text evidence="2 6">Belongs to the flagella basal body rod proteins family.</text>
</comment>
<comment type="subcellular location">
    <subcellularLocation>
        <location evidence="1 6">Bacterial flagellum basal body</location>
    </subcellularLocation>
</comment>
<feature type="domain" description="Flagellar basal body rod protein N-terminal" evidence="7">
    <location>
        <begin position="21"/>
        <end position="39"/>
    </location>
</feature>
<dbReference type="RefSeq" id="WP_066604842.1">
    <property type="nucleotide sequence ID" value="NZ_CP014230.1"/>
</dbReference>
<dbReference type="STRING" id="888061.AXF15_06300"/>
<evidence type="ECO:0000313" key="9">
    <source>
        <dbReference type="Proteomes" id="UP000063964"/>
    </source>
</evidence>
<comment type="function">
    <text evidence="5 6">Structural component of flagellum, the bacterial motility apparatus. Part of the rod structure of flagellar basal body.</text>
</comment>
<dbReference type="OrthoDB" id="9788334at2"/>
<evidence type="ECO:0000256" key="4">
    <source>
        <dbReference type="ARBA" id="ARBA00023143"/>
    </source>
</evidence>
<evidence type="ECO:0000259" key="7">
    <source>
        <dbReference type="Pfam" id="PF00460"/>
    </source>
</evidence>
<dbReference type="PIRSF" id="PIRSF002889">
    <property type="entry name" value="Rod_FlgB"/>
    <property type="match status" value="1"/>
</dbReference>
<comment type="subunit">
    <text evidence="6">The basal body constitutes a major portion of the flagellar organelle and consists of a number of rings mounted on a central rod.</text>
</comment>